<dbReference type="Proteomes" id="UP000053039">
    <property type="component" value="Unassembled WGS sequence"/>
</dbReference>
<dbReference type="Pfam" id="PF00494">
    <property type="entry name" value="SQS_PSY"/>
    <property type="match status" value="1"/>
</dbReference>
<keyword evidence="2" id="KW-0479">Metal-binding</keyword>
<evidence type="ECO:0000313" key="5">
    <source>
        <dbReference type="Proteomes" id="UP000053039"/>
    </source>
</evidence>
<dbReference type="SUPFAM" id="SSF64005">
    <property type="entry name" value="Undecaprenyl diphosphate synthase"/>
    <property type="match status" value="1"/>
</dbReference>
<feature type="binding site" evidence="2">
    <location>
        <position position="366"/>
    </location>
    <ligand>
        <name>Mg(2+)</name>
        <dbReference type="ChEBI" id="CHEBI:18420"/>
    </ligand>
</feature>
<protein>
    <recommendedName>
        <fullName evidence="2">Isoprenyl transferase</fullName>
        <ecNumber evidence="2">2.5.1.-</ecNumber>
    </recommendedName>
</protein>
<proteinExistence type="inferred from homology"/>
<feature type="binding site" evidence="2">
    <location>
        <begin position="411"/>
        <end position="413"/>
    </location>
    <ligand>
        <name>substrate</name>
    </ligand>
</feature>
<dbReference type="EMBL" id="LMWM01000037">
    <property type="protein sequence ID" value="KUM84228.1"/>
    <property type="molecule type" value="Genomic_DNA"/>
</dbReference>
<dbReference type="SUPFAM" id="SSF48576">
    <property type="entry name" value="Terpenoid synthases"/>
    <property type="match status" value="1"/>
</dbReference>
<comment type="caution">
    <text evidence="4">The sequence shown here is derived from an EMBL/GenBank/DDBJ whole genome shotgun (WGS) entry which is preliminary data.</text>
</comment>
<feature type="binding site" evidence="2">
    <location>
        <begin position="367"/>
        <end position="370"/>
    </location>
    <ligand>
        <name>substrate</name>
    </ligand>
</feature>
<comment type="function">
    <text evidence="2">Catalyzes the condensation of isopentenyl diphosphate (IPP) with allylic pyrophosphates generating different type of terpenoids.</text>
</comment>
<feature type="binding site" evidence="2">
    <location>
        <position position="379"/>
    </location>
    <ligand>
        <name>substrate</name>
    </ligand>
</feature>
<evidence type="ECO:0000313" key="4">
    <source>
        <dbReference type="EMBL" id="KUM84228.1"/>
    </source>
</evidence>
<feature type="binding site" evidence="2">
    <location>
        <position position="415"/>
    </location>
    <ligand>
        <name>substrate</name>
    </ligand>
</feature>
<reference evidence="4 5" key="1">
    <citation type="submission" date="2015-10" db="EMBL/GenBank/DDBJ databases">
        <title>Draft genome sequence of Streptomyces pseudovenezuelae DSM 40212, type strain for the species Streptomyces pseudovenezuelae.</title>
        <authorList>
            <person name="Ruckert C."/>
            <person name="Winkler A."/>
            <person name="Kalinowski J."/>
            <person name="Kampfer P."/>
            <person name="Glaeser S."/>
        </authorList>
    </citation>
    <scope>NUCLEOTIDE SEQUENCE [LARGE SCALE GENOMIC DNA]</scope>
    <source>
        <strain evidence="4 5">DSM 40212</strain>
    </source>
</reference>
<sequence length="586" mass="65500">MPPQRPLPTHRPPTDEDPSLRAAYRLCRRTTRVHDPEIYVLIQLMPAVLRPAGWALWAAATVLDDLADQQDAEPAERATRVEAWTQALQCDLVAGTSGDPVRQALVDTALRWRLDLSSLRGAMNSTRDDARGRHFADWAAWRSWCSEGVVPWVDQVRHLFEQAGVPMTLRLGRQQDYQRFIDGAQLTDVLTDLSADLAQGDLLLPQEALDAFPGAEDALRQGKWSPATAALIRELTALARQWVTRPAMTRGMHPGPAIVLDAAACLMRAQLDAVDAAGHSLLKRAPRPSLAARTGILVPARIRSKLAWSLTPLTMPGPRRPAATVRGPSAEAESTALRPPPPHSAGARPPQIAADRMPAHVAVIMDGNGRWAEQRGLPRPEGHRVGTAAAHEMVYGALEIDLRHLTLYAFSTENWKRDTEEITTILEEIRRDLDEGPIRDLDVRQRWLGHPDKLPEELVQALVREERRTRNRTGLTLTVCINYGGRDEITRTAAALAQAAHAGDIDPGLIREDDFARHLPHPDMPDVDLLWRTGNEQRTSNFLPWYTTYAELYFTPDYWPDVDRRDLWQAIAEYSRRQRRHGGAGQ</sequence>
<dbReference type="Gene3D" id="3.40.1180.10">
    <property type="entry name" value="Decaprenyl diphosphate synthase-like"/>
    <property type="match status" value="1"/>
</dbReference>
<dbReference type="GO" id="GO:0030145">
    <property type="term" value="F:manganese ion binding"/>
    <property type="evidence" value="ECO:0007669"/>
    <property type="project" value="TreeGrafter"/>
</dbReference>
<dbReference type="GO" id="GO:0008834">
    <property type="term" value="F:ditrans,polycis-undecaprenyl-diphosphate synthase [(2E,6E)-farnesyl-diphosphate specific] activity"/>
    <property type="evidence" value="ECO:0007669"/>
    <property type="project" value="TreeGrafter"/>
</dbReference>
<dbReference type="HAMAP" id="MF_01139">
    <property type="entry name" value="ISPT"/>
    <property type="match status" value="1"/>
</dbReference>
<comment type="cofactor">
    <cofactor evidence="2">
        <name>Mg(2+)</name>
        <dbReference type="ChEBI" id="CHEBI:18420"/>
    </cofactor>
    <text evidence="2">Binds 2 magnesium ions per subunit.</text>
</comment>
<comment type="similarity">
    <text evidence="2">Belongs to the UPP synthase family.</text>
</comment>
<comment type="subunit">
    <text evidence="2">Homodimer.</text>
</comment>
<feature type="binding site" evidence="2">
    <location>
        <position position="417"/>
    </location>
    <ligand>
        <name>substrate</name>
    </ligand>
</feature>
<dbReference type="GO" id="GO:0016094">
    <property type="term" value="P:polyprenol biosynthetic process"/>
    <property type="evidence" value="ECO:0007669"/>
    <property type="project" value="TreeGrafter"/>
</dbReference>
<dbReference type="Gene3D" id="1.10.600.10">
    <property type="entry name" value="Farnesyl Diphosphate Synthase"/>
    <property type="match status" value="1"/>
</dbReference>
<dbReference type="GO" id="GO:0033850">
    <property type="term" value="F:Z-farnesyl diphosphate synthase activity"/>
    <property type="evidence" value="ECO:0007669"/>
    <property type="project" value="TreeGrafter"/>
</dbReference>
<feature type="binding site" evidence="2">
    <location>
        <position position="551"/>
    </location>
    <ligand>
        <name>Mg(2+)</name>
        <dbReference type="ChEBI" id="CHEBI:18420"/>
    </ligand>
</feature>
<dbReference type="Pfam" id="PF01255">
    <property type="entry name" value="Prenyltransf"/>
    <property type="match status" value="1"/>
</dbReference>
<dbReference type="InterPro" id="IPR008949">
    <property type="entry name" value="Isoprenoid_synthase_dom_sf"/>
</dbReference>
<feature type="binding site" evidence="2">
    <location>
        <begin position="538"/>
        <end position="540"/>
    </location>
    <ligand>
        <name>substrate</name>
    </ligand>
</feature>
<feature type="binding site" evidence="2">
    <location>
        <position position="371"/>
    </location>
    <ligand>
        <name>substrate</name>
    </ligand>
</feature>
<dbReference type="GO" id="GO:0000287">
    <property type="term" value="F:magnesium ion binding"/>
    <property type="evidence" value="ECO:0007669"/>
    <property type="project" value="UniProtKB-UniRule"/>
</dbReference>
<dbReference type="PANTHER" id="PTHR10291:SF0">
    <property type="entry name" value="DEHYDRODOLICHYL DIPHOSPHATE SYNTHASE 2"/>
    <property type="match status" value="1"/>
</dbReference>
<evidence type="ECO:0000256" key="3">
    <source>
        <dbReference type="SAM" id="MobiDB-lite"/>
    </source>
</evidence>
<feature type="binding site" evidence="2">
    <location>
        <position position="532"/>
    </location>
    <ligand>
        <name>substrate</name>
    </ligand>
</feature>
<dbReference type="InterPro" id="IPR002060">
    <property type="entry name" value="Squ/phyt_synthse"/>
</dbReference>
<dbReference type="CDD" id="cd00475">
    <property type="entry name" value="Cis_IPPS"/>
    <property type="match status" value="1"/>
</dbReference>
<accession>A0A124H991</accession>
<feature type="active site" evidence="2">
    <location>
        <position position="366"/>
    </location>
</feature>
<feature type="region of interest" description="Disordered" evidence="3">
    <location>
        <begin position="317"/>
        <end position="350"/>
    </location>
</feature>
<dbReference type="NCBIfam" id="TIGR00055">
    <property type="entry name" value="uppS"/>
    <property type="match status" value="1"/>
</dbReference>
<evidence type="ECO:0000256" key="2">
    <source>
        <dbReference type="HAMAP-Rule" id="MF_01139"/>
    </source>
</evidence>
<keyword evidence="2" id="KW-0460">Magnesium</keyword>
<gene>
    <name evidence="4" type="ORF">AQI94_32615</name>
</gene>
<dbReference type="EC" id="2.5.1.-" evidence="2"/>
<feature type="active site" description="Proton acceptor" evidence="2">
    <location>
        <position position="414"/>
    </location>
</feature>
<keyword evidence="1 2" id="KW-0808">Transferase</keyword>
<dbReference type="AlphaFoldDB" id="A0A124H991"/>
<organism evidence="4 5">
    <name type="scientific">Streptomyces pseudovenezuelae</name>
    <dbReference type="NCBI Taxonomy" id="67350"/>
    <lineage>
        <taxon>Bacteria</taxon>
        <taxon>Bacillati</taxon>
        <taxon>Actinomycetota</taxon>
        <taxon>Actinomycetes</taxon>
        <taxon>Kitasatosporales</taxon>
        <taxon>Streptomycetaceae</taxon>
        <taxon>Streptomyces</taxon>
        <taxon>Streptomyces aurantiacus group</taxon>
    </lineage>
</organism>
<feature type="binding site" evidence="2">
    <location>
        <position position="383"/>
    </location>
    <ligand>
        <name>substrate</name>
    </ligand>
</feature>
<dbReference type="GO" id="GO:0005829">
    <property type="term" value="C:cytosol"/>
    <property type="evidence" value="ECO:0007669"/>
    <property type="project" value="TreeGrafter"/>
</dbReference>
<evidence type="ECO:0000256" key="1">
    <source>
        <dbReference type="ARBA" id="ARBA00022679"/>
    </source>
</evidence>
<dbReference type="InterPro" id="IPR001441">
    <property type="entry name" value="UPP_synth-like"/>
</dbReference>
<dbReference type="InterPro" id="IPR036424">
    <property type="entry name" value="UPP_synth-like_sf"/>
</dbReference>
<dbReference type="PANTHER" id="PTHR10291">
    <property type="entry name" value="DEHYDRODOLICHYL DIPHOSPHATE SYNTHASE FAMILY MEMBER"/>
    <property type="match status" value="1"/>
</dbReference>
<name>A0A124H991_9ACTN</name>
<dbReference type="GO" id="GO:0005886">
    <property type="term" value="C:plasma membrane"/>
    <property type="evidence" value="ECO:0007669"/>
    <property type="project" value="TreeGrafter"/>
</dbReference>